<evidence type="ECO:0000313" key="2">
    <source>
        <dbReference type="EMBL" id="OLL25949.1"/>
    </source>
</evidence>
<sequence>MAACPSFASVTTSWTDERCLEISRKVSRREEIAKMTYHLRRNIWAATTKIRGKSLDYADVYDFTLPPALQSSPGPQTRNLSPKAFNPPPLLPTPATKTKRMRTEKKLGMSKVKKAISMDTIRIPERQYQSSPIRKFSTMRLQSSPLPLLPGPPAFRESKLLDITCLSSSPLPPRTPPRSKDSDADLLLHLATSPSPATPNFRFALLTSPSRFTPIQSGNPQTPRDFCLEDFFNASPSPLAKTPGRKLNYDLIESTAKIASGERLTFGTELVLN</sequence>
<feature type="compositionally biased region" description="Polar residues" evidence="1">
    <location>
        <begin position="69"/>
        <end position="80"/>
    </location>
</feature>
<dbReference type="OrthoDB" id="2163387at2759"/>
<dbReference type="AlphaFoldDB" id="A0A1U7LTJ1"/>
<comment type="caution">
    <text evidence="2">The sequence shown here is derived from an EMBL/GenBank/DDBJ whole genome shotgun (WGS) entry which is preliminary data.</text>
</comment>
<accession>A0A1U7LTJ1</accession>
<gene>
    <name evidence="2" type="ORF">NEOLI_004323</name>
</gene>
<organism evidence="2 3">
    <name type="scientific">Neolecta irregularis (strain DAH-3)</name>
    <dbReference type="NCBI Taxonomy" id="1198029"/>
    <lineage>
        <taxon>Eukaryota</taxon>
        <taxon>Fungi</taxon>
        <taxon>Dikarya</taxon>
        <taxon>Ascomycota</taxon>
        <taxon>Taphrinomycotina</taxon>
        <taxon>Neolectales</taxon>
        <taxon>Neolectaceae</taxon>
        <taxon>Neolecta</taxon>
    </lineage>
</organism>
<evidence type="ECO:0000256" key="1">
    <source>
        <dbReference type="SAM" id="MobiDB-lite"/>
    </source>
</evidence>
<reference evidence="2 3" key="1">
    <citation type="submission" date="2016-04" db="EMBL/GenBank/DDBJ databases">
        <title>Evolutionary innovation and constraint leading to complex multicellularity in the Ascomycota.</title>
        <authorList>
            <person name="Cisse O."/>
            <person name="Nguyen A."/>
            <person name="Hewitt D.A."/>
            <person name="Jedd G."/>
            <person name="Stajich J.E."/>
        </authorList>
    </citation>
    <scope>NUCLEOTIDE SEQUENCE [LARGE SCALE GENOMIC DNA]</scope>
    <source>
        <strain evidence="2 3">DAH-3</strain>
    </source>
</reference>
<protein>
    <submittedName>
        <fullName evidence="2">Uncharacterized protein</fullName>
    </submittedName>
</protein>
<proteinExistence type="predicted"/>
<evidence type="ECO:0000313" key="3">
    <source>
        <dbReference type="Proteomes" id="UP000186594"/>
    </source>
</evidence>
<feature type="region of interest" description="Disordered" evidence="1">
    <location>
        <begin position="68"/>
        <end position="111"/>
    </location>
</feature>
<keyword evidence="3" id="KW-1185">Reference proteome</keyword>
<dbReference type="EMBL" id="LXFE01000275">
    <property type="protein sequence ID" value="OLL25949.1"/>
    <property type="molecule type" value="Genomic_DNA"/>
</dbReference>
<name>A0A1U7LTJ1_NEOID</name>
<dbReference type="Proteomes" id="UP000186594">
    <property type="component" value="Unassembled WGS sequence"/>
</dbReference>